<protein>
    <recommendedName>
        <fullName evidence="2">histidine kinase</fullName>
        <ecNumber evidence="2">2.7.13.3</ecNumber>
    </recommendedName>
</protein>
<evidence type="ECO:0000256" key="1">
    <source>
        <dbReference type="ARBA" id="ARBA00000085"/>
    </source>
</evidence>
<dbReference type="CDD" id="cd00082">
    <property type="entry name" value="HisKA"/>
    <property type="match status" value="1"/>
</dbReference>
<dbReference type="EMBL" id="JAMKFE010000001">
    <property type="protein sequence ID" value="MCM5677940.1"/>
    <property type="molecule type" value="Genomic_DNA"/>
</dbReference>
<dbReference type="Gene3D" id="3.30.565.10">
    <property type="entry name" value="Histidine kinase-like ATPase, C-terminal domain"/>
    <property type="match status" value="1"/>
</dbReference>
<keyword evidence="4" id="KW-0808">Transferase</keyword>
<dbReference type="SUPFAM" id="SSF47384">
    <property type="entry name" value="Homodimeric domain of signal transducing histidine kinase"/>
    <property type="match status" value="1"/>
</dbReference>
<accession>A0ABT0YGT3</accession>
<dbReference type="PRINTS" id="PR00344">
    <property type="entry name" value="BCTRLSENSOR"/>
</dbReference>
<dbReference type="InterPro" id="IPR035965">
    <property type="entry name" value="PAS-like_dom_sf"/>
</dbReference>
<evidence type="ECO:0000256" key="4">
    <source>
        <dbReference type="ARBA" id="ARBA00022679"/>
    </source>
</evidence>
<evidence type="ECO:0000256" key="2">
    <source>
        <dbReference type="ARBA" id="ARBA00012438"/>
    </source>
</evidence>
<comment type="caution">
    <text evidence="7">The sequence shown here is derived from an EMBL/GenBank/DDBJ whole genome shotgun (WGS) entry which is preliminary data.</text>
</comment>
<dbReference type="SUPFAM" id="SSF55874">
    <property type="entry name" value="ATPase domain of HSP90 chaperone/DNA topoisomerase II/histidine kinase"/>
    <property type="match status" value="1"/>
</dbReference>
<evidence type="ECO:0000256" key="5">
    <source>
        <dbReference type="ARBA" id="ARBA00022777"/>
    </source>
</evidence>
<keyword evidence="3" id="KW-0597">Phosphoprotein</keyword>
<dbReference type="InterPro" id="IPR036890">
    <property type="entry name" value="HATPase_C_sf"/>
</dbReference>
<feature type="domain" description="Histidine kinase" evidence="6">
    <location>
        <begin position="272"/>
        <end position="485"/>
    </location>
</feature>
<dbReference type="PANTHER" id="PTHR43047:SF72">
    <property type="entry name" value="OSMOSENSING HISTIDINE PROTEIN KINASE SLN1"/>
    <property type="match status" value="1"/>
</dbReference>
<dbReference type="SUPFAM" id="SSF55785">
    <property type="entry name" value="PYP-like sensor domain (PAS domain)"/>
    <property type="match status" value="2"/>
</dbReference>
<dbReference type="InterPro" id="IPR005467">
    <property type="entry name" value="His_kinase_dom"/>
</dbReference>
<dbReference type="Gene3D" id="1.10.287.130">
    <property type="match status" value="1"/>
</dbReference>
<dbReference type="Pfam" id="PF00512">
    <property type="entry name" value="HisKA"/>
    <property type="match status" value="1"/>
</dbReference>
<dbReference type="PANTHER" id="PTHR43047">
    <property type="entry name" value="TWO-COMPONENT HISTIDINE PROTEIN KINASE"/>
    <property type="match status" value="1"/>
</dbReference>
<comment type="catalytic activity">
    <reaction evidence="1">
        <text>ATP + protein L-histidine = ADP + protein N-phospho-L-histidine.</text>
        <dbReference type="EC" id="2.7.13.3"/>
    </reaction>
</comment>
<dbReference type="EC" id="2.7.13.3" evidence="2"/>
<dbReference type="InterPro" id="IPR036097">
    <property type="entry name" value="HisK_dim/P_sf"/>
</dbReference>
<dbReference type="Gene3D" id="3.30.450.20">
    <property type="entry name" value="PAS domain"/>
    <property type="match status" value="2"/>
</dbReference>
<dbReference type="PROSITE" id="PS50109">
    <property type="entry name" value="HIS_KIN"/>
    <property type="match status" value="1"/>
</dbReference>
<dbReference type="Pfam" id="PF02518">
    <property type="entry name" value="HATPase_c"/>
    <property type="match status" value="1"/>
</dbReference>
<organism evidence="7 8">
    <name type="scientific">Caldimonas mangrovi</name>
    <dbReference type="NCBI Taxonomy" id="2944811"/>
    <lineage>
        <taxon>Bacteria</taxon>
        <taxon>Pseudomonadati</taxon>
        <taxon>Pseudomonadota</taxon>
        <taxon>Betaproteobacteria</taxon>
        <taxon>Burkholderiales</taxon>
        <taxon>Sphaerotilaceae</taxon>
        <taxon>Caldimonas</taxon>
    </lineage>
</organism>
<sequence length="501" mass="54787">MIPVASLGTYDWLSIPMWVFDKHLLRITWANAAALGFWDAASREDLAARDFSDITPTALVRLDSVHRRALEGVPVEEQWTLYPRGRPRQIVLKSNVVLAADGSTDGILFCASDLRAVPDAQLRGVQVLSYTSTVVALYCLDGTVLFRNPAAAAAWEKLPTAGVPSPLHATFANPDDASTIVAAVARQERVHQEFTMLTSADGERIYELDCRPLTDPVDAKLVLGISGRDVTEHRQVENERDALRQAQLRAARAAAESEKELTVAARKVFMATASHELRTPLQTIVSSLDLLERYPHEIATCMAPLREATQQLNQIAGDLVEFVRADSAPGLRLRTLHLSTFLRRTLAPQRKNATTRRLEFLSNFDGLDFRVELDEIRMRQILTNIVGNAVKYTRAGYVAVTASLEPGAPLVVSVKDSGVGMSKAASSRVVEPFVRGRGSKLLDPQGLGLGLAIVQSHLADLGGWMLIESEPQRGTEVTISLPCRRVEAQTDGPASTSASRQ</sequence>
<evidence type="ECO:0000313" key="8">
    <source>
        <dbReference type="Proteomes" id="UP001165541"/>
    </source>
</evidence>
<keyword evidence="5 7" id="KW-0418">Kinase</keyword>
<dbReference type="Proteomes" id="UP001165541">
    <property type="component" value="Unassembled WGS sequence"/>
</dbReference>
<proteinExistence type="predicted"/>
<dbReference type="InterPro" id="IPR003661">
    <property type="entry name" value="HisK_dim/P_dom"/>
</dbReference>
<reference evidence="7" key="1">
    <citation type="submission" date="2022-05" db="EMBL/GenBank/DDBJ databases">
        <title>Schlegelella sp. nov., isolated from mangrove soil.</title>
        <authorList>
            <person name="Liu Y."/>
            <person name="Ge X."/>
            <person name="Liu W."/>
        </authorList>
    </citation>
    <scope>NUCLEOTIDE SEQUENCE</scope>
    <source>
        <strain evidence="7">S2-27</strain>
    </source>
</reference>
<evidence type="ECO:0000259" key="6">
    <source>
        <dbReference type="PROSITE" id="PS50109"/>
    </source>
</evidence>
<keyword evidence="8" id="KW-1185">Reference proteome</keyword>
<dbReference type="SMART" id="SM00387">
    <property type="entry name" value="HATPase_c"/>
    <property type="match status" value="1"/>
</dbReference>
<evidence type="ECO:0000313" key="7">
    <source>
        <dbReference type="EMBL" id="MCM5677940.1"/>
    </source>
</evidence>
<dbReference type="GO" id="GO:0016301">
    <property type="term" value="F:kinase activity"/>
    <property type="evidence" value="ECO:0007669"/>
    <property type="project" value="UniProtKB-KW"/>
</dbReference>
<gene>
    <name evidence="7" type="ORF">M8A51_00155</name>
</gene>
<dbReference type="InterPro" id="IPR004358">
    <property type="entry name" value="Sig_transdc_His_kin-like_C"/>
</dbReference>
<dbReference type="InterPro" id="IPR003594">
    <property type="entry name" value="HATPase_dom"/>
</dbReference>
<name>A0ABT0YGT3_9BURK</name>
<evidence type="ECO:0000256" key="3">
    <source>
        <dbReference type="ARBA" id="ARBA00022553"/>
    </source>
</evidence>
<dbReference type="RefSeq" id="WP_251776067.1">
    <property type="nucleotide sequence ID" value="NZ_JAMKFE010000001.1"/>
</dbReference>
<dbReference type="SMART" id="SM00388">
    <property type="entry name" value="HisKA"/>
    <property type="match status" value="1"/>
</dbReference>